<accession>A0AAV5LZN5</accession>
<sequence length="280" mass="30960">MAESLDDGEFLLPSQLLTDDDVVLTHLGSGVSKSLFPFEFPYRFGSFGLSSNLGSPIESVFGSTKTESDEEEHLSGLTRQMARSTLQDNWGQNERAFATENNKGLLLSGSPQLTLCAVGSSCGCRQWSTRGSPKRQSVLPSSPRTWDLLHAATVEVTRMQGKEEPFNHERSLLAPPKKPPTNLDFPQLKHEQQIMRQQSASAWAVLKQQPHSLSHNMSGMWVGFPGNPVGKRKCAGTGVFLPRRVGSTTETRKKPGPYFILLCLFKSAARSYFKGKSCRR</sequence>
<reference evidence="1 2" key="1">
    <citation type="journal article" date="2021" name="Commun. Biol.">
        <title>The genome of Shorea leprosula (Dipterocarpaceae) highlights the ecological relevance of drought in aseasonal tropical rainforests.</title>
        <authorList>
            <person name="Ng K.K.S."/>
            <person name="Kobayashi M.J."/>
            <person name="Fawcett J.A."/>
            <person name="Hatakeyama M."/>
            <person name="Paape T."/>
            <person name="Ng C.H."/>
            <person name="Ang C.C."/>
            <person name="Tnah L.H."/>
            <person name="Lee C.T."/>
            <person name="Nishiyama T."/>
            <person name="Sese J."/>
            <person name="O'Brien M.J."/>
            <person name="Copetti D."/>
            <person name="Mohd Noor M.I."/>
            <person name="Ong R.C."/>
            <person name="Putra M."/>
            <person name="Sireger I.Z."/>
            <person name="Indrioko S."/>
            <person name="Kosugi Y."/>
            <person name="Izuno A."/>
            <person name="Isagi Y."/>
            <person name="Lee S.L."/>
            <person name="Shimizu K.K."/>
        </authorList>
    </citation>
    <scope>NUCLEOTIDE SEQUENCE [LARGE SCALE GENOMIC DNA]</scope>
    <source>
        <strain evidence="1">214</strain>
    </source>
</reference>
<dbReference type="EMBL" id="BPVZ01000164">
    <property type="protein sequence ID" value="GKV42996.1"/>
    <property type="molecule type" value="Genomic_DNA"/>
</dbReference>
<dbReference type="Proteomes" id="UP001054252">
    <property type="component" value="Unassembled WGS sequence"/>
</dbReference>
<dbReference type="PANTHER" id="PTHR33356:SF5">
    <property type="entry name" value="TIP41-LIKE PROTEIN"/>
    <property type="match status" value="1"/>
</dbReference>
<proteinExistence type="predicted"/>
<keyword evidence="2" id="KW-1185">Reference proteome</keyword>
<protein>
    <submittedName>
        <fullName evidence="1">Uncharacterized protein</fullName>
    </submittedName>
</protein>
<evidence type="ECO:0000313" key="2">
    <source>
        <dbReference type="Proteomes" id="UP001054252"/>
    </source>
</evidence>
<dbReference type="AlphaFoldDB" id="A0AAV5LZN5"/>
<dbReference type="PANTHER" id="PTHR33356">
    <property type="entry name" value="TIP41-LIKE PROTEIN"/>
    <property type="match status" value="1"/>
</dbReference>
<evidence type="ECO:0000313" key="1">
    <source>
        <dbReference type="EMBL" id="GKV42996.1"/>
    </source>
</evidence>
<name>A0AAV5LZN5_9ROSI</name>
<gene>
    <name evidence="1" type="ORF">SLEP1_g50343</name>
</gene>
<organism evidence="1 2">
    <name type="scientific">Rubroshorea leprosula</name>
    <dbReference type="NCBI Taxonomy" id="152421"/>
    <lineage>
        <taxon>Eukaryota</taxon>
        <taxon>Viridiplantae</taxon>
        <taxon>Streptophyta</taxon>
        <taxon>Embryophyta</taxon>
        <taxon>Tracheophyta</taxon>
        <taxon>Spermatophyta</taxon>
        <taxon>Magnoliopsida</taxon>
        <taxon>eudicotyledons</taxon>
        <taxon>Gunneridae</taxon>
        <taxon>Pentapetalae</taxon>
        <taxon>rosids</taxon>
        <taxon>malvids</taxon>
        <taxon>Malvales</taxon>
        <taxon>Dipterocarpaceae</taxon>
        <taxon>Rubroshorea</taxon>
    </lineage>
</organism>
<comment type="caution">
    <text evidence="1">The sequence shown here is derived from an EMBL/GenBank/DDBJ whole genome shotgun (WGS) entry which is preliminary data.</text>
</comment>